<dbReference type="Ensembl" id="ENSNFUT00015002663.1">
    <property type="protein sequence ID" value="ENSNFUP00015002494.1"/>
    <property type="gene ID" value="ENSNFUG00015001301.1"/>
</dbReference>
<sequence>MDRWLKRKSNNEGEPAPKKTVQEIPSTEGSEGGGAGGRAGGSADSSDAVNETDPPDFQKGSATERNVSKQPKDKFQANWLRLYPWLENNNGEMNCSICKMYGAVPFASRCYKTSTLRRHADGVSHTAAIKRKREADSAKSVMTKAIEDAHLQSAAEMKGLLKTAYFIAKNEMAKAKFCHVVKFLKEMECPAFKKLTETSSYGSYINEKGLSEMQQAIASTLVEDIDKAVERSPVFSLILDESTDISNTKRLIIYVRFIDDNNVKTKLIRNSEIADGRADTIVEDVKQLLTEKKLDGKKLAAVCTDGAAVMTGCRQGVIKKLRELYNPDLVGIHCTAHRLALAASDAANSVPQVKRFQQDLRSIFIFFSNSAVRSNKLHELQKQLDEPQLKFTQPHAVRWLSIHNAVSVVCRSLKSLRDVLEHMASSNAQDADKAKGLLLAVRQFNFVALCHMMKDVLMHVVLLSKHFQREDLDFSTAQPMVESTKEALKEIIVHPGPAETEFFSSLDGNKFKGDKIFDCHTQKPAFDDMKSRYVGSLITEIERRFPCETLDVLSWFTILEPKKAIMAKKSDNFSHYGLEKLDNLLAHFSNYVSAVDGRSEFALLKQTMVSSDSYASLTFQQFAEAVLSDHRGVFTEMEKLIKIALVIPIASVSCERGFSTQNRIKTRFRNSLNNANLTNLMLISELGPPQEQFDFNRAFIKWKEMKQRRQKTERTEDQAERGRTPLQN</sequence>
<feature type="compositionally biased region" description="Gly residues" evidence="1">
    <location>
        <begin position="30"/>
        <end position="40"/>
    </location>
</feature>
<feature type="region of interest" description="Disordered" evidence="1">
    <location>
        <begin position="706"/>
        <end position="728"/>
    </location>
</feature>
<dbReference type="GO" id="GO:0046983">
    <property type="term" value="F:protein dimerization activity"/>
    <property type="evidence" value="ECO:0007669"/>
    <property type="project" value="InterPro"/>
</dbReference>
<reference evidence="3" key="2">
    <citation type="submission" date="2025-08" db="UniProtKB">
        <authorList>
            <consortium name="Ensembl"/>
        </authorList>
    </citation>
    <scope>IDENTIFICATION</scope>
</reference>
<evidence type="ECO:0000256" key="1">
    <source>
        <dbReference type="SAM" id="MobiDB-lite"/>
    </source>
</evidence>
<evidence type="ECO:0000313" key="4">
    <source>
        <dbReference type="Proteomes" id="UP000694548"/>
    </source>
</evidence>
<dbReference type="PANTHER" id="PTHR46880">
    <property type="entry name" value="RAS-ASSOCIATING DOMAIN-CONTAINING PROTEIN"/>
    <property type="match status" value="1"/>
</dbReference>
<name>A0A8C6NHY0_NOTFU</name>
<reference evidence="3" key="1">
    <citation type="submission" date="2014-08" db="EMBL/GenBank/DDBJ databases">
        <authorList>
            <person name="Senf B."/>
            <person name="Petzold A."/>
            <person name="Downie B.R."/>
            <person name="Koch P."/>
            <person name="Platzer M."/>
        </authorList>
    </citation>
    <scope>NUCLEOTIDE SEQUENCE [LARGE SCALE GENOMIC DNA]</scope>
    <source>
        <strain evidence="3">GRZ</strain>
    </source>
</reference>
<keyword evidence="4" id="KW-1185">Reference proteome</keyword>
<dbReference type="SUPFAM" id="SSF53098">
    <property type="entry name" value="Ribonuclease H-like"/>
    <property type="match status" value="1"/>
</dbReference>
<dbReference type="InterPro" id="IPR012337">
    <property type="entry name" value="RNaseH-like_sf"/>
</dbReference>
<protein>
    <recommendedName>
        <fullName evidence="2">HAT C-terminal dimerisation domain-containing protein</fullName>
    </recommendedName>
</protein>
<dbReference type="Proteomes" id="UP000694548">
    <property type="component" value="Chromosome sgr01"/>
</dbReference>
<dbReference type="PANTHER" id="PTHR46880:SF5">
    <property type="entry name" value="DUF4371 DOMAIN-CONTAINING PROTEIN"/>
    <property type="match status" value="1"/>
</dbReference>
<feature type="region of interest" description="Disordered" evidence="1">
    <location>
        <begin position="1"/>
        <end position="71"/>
    </location>
</feature>
<evidence type="ECO:0000259" key="2">
    <source>
        <dbReference type="Pfam" id="PF05699"/>
    </source>
</evidence>
<evidence type="ECO:0000313" key="3">
    <source>
        <dbReference type="Ensembl" id="ENSNFUP00015002494.1"/>
    </source>
</evidence>
<dbReference type="AlphaFoldDB" id="A0A8C6NHY0"/>
<feature type="compositionally biased region" description="Basic and acidic residues" evidence="1">
    <location>
        <begin position="1"/>
        <end position="21"/>
    </location>
</feature>
<dbReference type="Pfam" id="PF05699">
    <property type="entry name" value="Dimer_Tnp_hAT"/>
    <property type="match status" value="1"/>
</dbReference>
<accession>A0A8C6NHY0</accession>
<dbReference type="GeneTree" id="ENSGT00940000165561"/>
<organism evidence="3 4">
    <name type="scientific">Nothobranchius furzeri</name>
    <name type="common">Turquoise killifish</name>
    <dbReference type="NCBI Taxonomy" id="105023"/>
    <lineage>
        <taxon>Eukaryota</taxon>
        <taxon>Metazoa</taxon>
        <taxon>Chordata</taxon>
        <taxon>Craniata</taxon>
        <taxon>Vertebrata</taxon>
        <taxon>Euteleostomi</taxon>
        <taxon>Actinopterygii</taxon>
        <taxon>Neopterygii</taxon>
        <taxon>Teleostei</taxon>
        <taxon>Neoteleostei</taxon>
        <taxon>Acanthomorphata</taxon>
        <taxon>Ovalentaria</taxon>
        <taxon>Atherinomorphae</taxon>
        <taxon>Cyprinodontiformes</taxon>
        <taxon>Nothobranchiidae</taxon>
        <taxon>Nothobranchius</taxon>
    </lineage>
</organism>
<dbReference type="InterPro" id="IPR008906">
    <property type="entry name" value="HATC_C_dom"/>
</dbReference>
<feature type="domain" description="HAT C-terminal dimerisation" evidence="2">
    <location>
        <begin position="629"/>
        <end position="683"/>
    </location>
</feature>
<reference evidence="3" key="3">
    <citation type="submission" date="2025-09" db="UniProtKB">
        <authorList>
            <consortium name="Ensembl"/>
        </authorList>
    </citation>
    <scope>IDENTIFICATION</scope>
</reference>
<proteinExistence type="predicted"/>